<organism evidence="2 3">
    <name type="scientific">Variovorax paradoxus</name>
    <dbReference type="NCBI Taxonomy" id="34073"/>
    <lineage>
        <taxon>Bacteria</taxon>
        <taxon>Pseudomonadati</taxon>
        <taxon>Pseudomonadota</taxon>
        <taxon>Betaproteobacteria</taxon>
        <taxon>Burkholderiales</taxon>
        <taxon>Comamonadaceae</taxon>
        <taxon>Variovorax</taxon>
    </lineage>
</organism>
<sequence length="425" mass="44233">MMTNSTRAAALLAAALHVGHLAAQPAATHATLQPEALFARVSPNVWVLQTTDAQGQLLGTGTAIATGRGTAVTGCHLLAQAQSVSLRRENVSYGASLEWPDVERGLCQLRVANLPAEPLELRELGGLAVGSALYVIGAPQGREVTLGTNLLAGIRHTAEGAVESLQLAAPAETGLDGGGIFDAQGRLVGMLGASPAAAATPTLAMPAAWVAQLPERGRAAIASLAAAPAAAPTSQRPVVGGRVLRPTTIEYELQDRMTGARRKVAYRSDGPSGDLLSFNGGSWIEKPGGEVVSVTSSTGGEFDLVMPPGGWVPRNAAQQLSWYTKYTVNRSGTRIDMDLSAVVKGNARLTLGGREIDTIRVAYEGYTDRIGSTLSSGGSQIGRYSADVWYAPELGRPVRFEMKTRGGTGGGAFVISETLELVSIR</sequence>
<protein>
    <submittedName>
        <fullName evidence="2">Serine protease</fullName>
    </submittedName>
</protein>
<dbReference type="InterPro" id="IPR018130">
    <property type="entry name" value="Ribosomal_uS2_CS"/>
</dbReference>
<reference evidence="2 3" key="1">
    <citation type="submission" date="2017-08" db="EMBL/GenBank/DDBJ databases">
        <title>Infants hospitalized years apart are colonized by the same room-sourced microbial strains.</title>
        <authorList>
            <person name="Brooks B."/>
            <person name="Olm M.R."/>
            <person name="Firek B.A."/>
            <person name="Baker R."/>
            <person name="Thomas B.C."/>
            <person name="Morowitz M.J."/>
            <person name="Banfield J.F."/>
        </authorList>
    </citation>
    <scope>NUCLEOTIDE SEQUENCE [LARGE SCALE GENOMIC DNA]</scope>
    <source>
        <strain evidence="2">S2_005_003_R2_41</strain>
    </source>
</reference>
<dbReference type="Proteomes" id="UP000249135">
    <property type="component" value="Unassembled WGS sequence"/>
</dbReference>
<dbReference type="GO" id="GO:0006508">
    <property type="term" value="P:proteolysis"/>
    <property type="evidence" value="ECO:0007669"/>
    <property type="project" value="UniProtKB-KW"/>
</dbReference>
<evidence type="ECO:0000256" key="1">
    <source>
        <dbReference type="SAM" id="SignalP"/>
    </source>
</evidence>
<comment type="caution">
    <text evidence="2">The sequence shown here is derived from an EMBL/GenBank/DDBJ whole genome shotgun (WGS) entry which is preliminary data.</text>
</comment>
<gene>
    <name evidence="2" type="ORF">DI563_16525</name>
</gene>
<keyword evidence="2" id="KW-0378">Hydrolase</keyword>
<accession>A0A2W5RY18</accession>
<keyword evidence="2" id="KW-0645">Protease</keyword>
<dbReference type="SUPFAM" id="SSF50494">
    <property type="entry name" value="Trypsin-like serine proteases"/>
    <property type="match status" value="1"/>
</dbReference>
<dbReference type="GO" id="GO:0006412">
    <property type="term" value="P:translation"/>
    <property type="evidence" value="ECO:0007669"/>
    <property type="project" value="InterPro"/>
</dbReference>
<evidence type="ECO:0000313" key="2">
    <source>
        <dbReference type="EMBL" id="PZQ72453.1"/>
    </source>
</evidence>
<dbReference type="Pfam" id="PF13365">
    <property type="entry name" value="Trypsin_2"/>
    <property type="match status" value="1"/>
</dbReference>
<dbReference type="InterPro" id="IPR009003">
    <property type="entry name" value="Peptidase_S1_PA"/>
</dbReference>
<dbReference type="AlphaFoldDB" id="A0A2W5RY18"/>
<dbReference type="Gene3D" id="2.40.10.120">
    <property type="match status" value="1"/>
</dbReference>
<dbReference type="GO" id="GO:0005840">
    <property type="term" value="C:ribosome"/>
    <property type="evidence" value="ECO:0007669"/>
    <property type="project" value="InterPro"/>
</dbReference>
<dbReference type="PROSITE" id="PS00962">
    <property type="entry name" value="RIBOSOMAL_S2_1"/>
    <property type="match status" value="1"/>
</dbReference>
<feature type="chain" id="PRO_5015969245" evidence="1">
    <location>
        <begin position="24"/>
        <end position="425"/>
    </location>
</feature>
<dbReference type="GO" id="GO:0003735">
    <property type="term" value="F:structural constituent of ribosome"/>
    <property type="evidence" value="ECO:0007669"/>
    <property type="project" value="InterPro"/>
</dbReference>
<name>A0A2W5RY18_VARPD</name>
<feature type="signal peptide" evidence="1">
    <location>
        <begin position="1"/>
        <end position="23"/>
    </location>
</feature>
<proteinExistence type="predicted"/>
<dbReference type="GO" id="GO:0008233">
    <property type="term" value="F:peptidase activity"/>
    <property type="evidence" value="ECO:0007669"/>
    <property type="project" value="UniProtKB-KW"/>
</dbReference>
<dbReference type="EMBL" id="QFPP01000221">
    <property type="protein sequence ID" value="PZQ72453.1"/>
    <property type="molecule type" value="Genomic_DNA"/>
</dbReference>
<evidence type="ECO:0000313" key="3">
    <source>
        <dbReference type="Proteomes" id="UP000249135"/>
    </source>
</evidence>
<keyword evidence="1" id="KW-0732">Signal</keyword>